<evidence type="ECO:0000256" key="12">
    <source>
        <dbReference type="PROSITE-ProRule" id="PRU00125"/>
    </source>
</evidence>
<evidence type="ECO:0000256" key="1">
    <source>
        <dbReference type="ARBA" id="ARBA00004123"/>
    </source>
</evidence>
<dbReference type="PROSITE" id="PS50071">
    <property type="entry name" value="HOMEOBOX_2"/>
    <property type="match status" value="1"/>
</dbReference>
<dbReference type="InterPro" id="IPR001781">
    <property type="entry name" value="Znf_LIM"/>
</dbReference>
<name>A0A423U6X5_PENVA</name>
<dbReference type="GO" id="GO:0000981">
    <property type="term" value="F:DNA-binding transcription factor activity, RNA polymerase II-specific"/>
    <property type="evidence" value="ECO:0007669"/>
    <property type="project" value="TreeGrafter"/>
</dbReference>
<proteinExistence type="predicted"/>
<comment type="subcellular location">
    <subcellularLocation>
        <location evidence="1 11 13">Nucleus</location>
    </subcellularLocation>
</comment>
<evidence type="ECO:0000256" key="2">
    <source>
        <dbReference type="ARBA" id="ARBA00022723"/>
    </source>
</evidence>
<keyword evidence="3" id="KW-0677">Repeat</keyword>
<dbReference type="SUPFAM" id="SSF46689">
    <property type="entry name" value="Homeodomain-like"/>
    <property type="match status" value="1"/>
</dbReference>
<dbReference type="CDD" id="cd09373">
    <property type="entry name" value="LIM1_AWH"/>
    <property type="match status" value="1"/>
</dbReference>
<evidence type="ECO:0000256" key="10">
    <source>
        <dbReference type="ARBA" id="ARBA00023242"/>
    </source>
</evidence>
<reference evidence="17 18" key="2">
    <citation type="submission" date="2019-01" db="EMBL/GenBank/DDBJ databases">
        <title>The decoding of complex shrimp genome reveals the adaptation for benthos swimmer, frequently molting mechanism and breeding impact on genome.</title>
        <authorList>
            <person name="Sun Y."/>
            <person name="Gao Y."/>
            <person name="Yu Y."/>
        </authorList>
    </citation>
    <scope>NUCLEOTIDE SEQUENCE [LARGE SCALE GENOMIC DNA]</scope>
    <source>
        <tissue evidence="17">Muscle</tissue>
    </source>
</reference>
<feature type="domain" description="LIM zinc-binding" evidence="15">
    <location>
        <begin position="82"/>
        <end position="142"/>
    </location>
</feature>
<evidence type="ECO:0000256" key="11">
    <source>
        <dbReference type="PROSITE-ProRule" id="PRU00108"/>
    </source>
</evidence>
<dbReference type="GO" id="GO:0000977">
    <property type="term" value="F:RNA polymerase II transcription regulatory region sequence-specific DNA binding"/>
    <property type="evidence" value="ECO:0007669"/>
    <property type="project" value="TreeGrafter"/>
</dbReference>
<keyword evidence="8 11" id="KW-0371">Homeobox</keyword>
<dbReference type="SMART" id="SM00389">
    <property type="entry name" value="HOX"/>
    <property type="match status" value="1"/>
</dbReference>
<dbReference type="PANTHER" id="PTHR24208">
    <property type="entry name" value="LIM/HOMEOBOX PROTEIN LHX"/>
    <property type="match status" value="1"/>
</dbReference>
<dbReference type="SUPFAM" id="SSF57716">
    <property type="entry name" value="Glucocorticoid receptor-like (DNA-binding domain)"/>
    <property type="match status" value="2"/>
</dbReference>
<keyword evidence="2 12" id="KW-0479">Metal-binding</keyword>
<dbReference type="FunFam" id="1.10.10.60:FF:000027">
    <property type="entry name" value="LIM/homeobox protein Lhx9"/>
    <property type="match status" value="1"/>
</dbReference>
<evidence type="ECO:0000256" key="5">
    <source>
        <dbReference type="ARBA" id="ARBA00023015"/>
    </source>
</evidence>
<evidence type="ECO:0000313" key="18">
    <source>
        <dbReference type="Proteomes" id="UP000283509"/>
    </source>
</evidence>
<evidence type="ECO:0000256" key="3">
    <source>
        <dbReference type="ARBA" id="ARBA00022737"/>
    </source>
</evidence>
<dbReference type="PROSITE" id="PS50023">
    <property type="entry name" value="LIM_DOMAIN_2"/>
    <property type="match status" value="2"/>
</dbReference>
<reference evidence="17 18" key="1">
    <citation type="submission" date="2018-04" db="EMBL/GenBank/DDBJ databases">
        <authorList>
            <person name="Zhang X."/>
            <person name="Yuan J."/>
            <person name="Li F."/>
            <person name="Xiang J."/>
        </authorList>
    </citation>
    <scope>NUCLEOTIDE SEQUENCE [LARGE SCALE GENOMIC DNA]</scope>
    <source>
        <tissue evidence="17">Muscle</tissue>
    </source>
</reference>
<dbReference type="GO" id="GO:0046872">
    <property type="term" value="F:metal ion binding"/>
    <property type="evidence" value="ECO:0007669"/>
    <property type="project" value="UniProtKB-KW"/>
</dbReference>
<dbReference type="FunFam" id="2.10.110.10:FF:000006">
    <property type="entry name" value="LIM homeobox transcription factor 1-beta"/>
    <property type="match status" value="1"/>
</dbReference>
<feature type="domain" description="Homeobox" evidence="16">
    <location>
        <begin position="219"/>
        <end position="279"/>
    </location>
</feature>
<evidence type="ECO:0000259" key="15">
    <source>
        <dbReference type="PROSITE" id="PS50023"/>
    </source>
</evidence>
<dbReference type="OrthoDB" id="10068367at2759"/>
<accession>A0A423U6X5</accession>
<keyword evidence="10 11" id="KW-0539">Nucleus</keyword>
<dbReference type="InterPro" id="IPR009057">
    <property type="entry name" value="Homeodomain-like_sf"/>
</dbReference>
<dbReference type="PROSITE" id="PS00478">
    <property type="entry name" value="LIM_DOMAIN_1"/>
    <property type="match status" value="1"/>
</dbReference>
<keyword evidence="4 12" id="KW-0862">Zinc</keyword>
<dbReference type="CDD" id="cd00086">
    <property type="entry name" value="homeodomain"/>
    <property type="match status" value="1"/>
</dbReference>
<comment type="caution">
    <text evidence="17">The sequence shown here is derived from an EMBL/GenBank/DDBJ whole genome shotgun (WGS) entry which is preliminary data.</text>
</comment>
<dbReference type="GO" id="GO:0030182">
    <property type="term" value="P:neuron differentiation"/>
    <property type="evidence" value="ECO:0007669"/>
    <property type="project" value="TreeGrafter"/>
</dbReference>
<evidence type="ECO:0000256" key="14">
    <source>
        <dbReference type="SAM" id="MobiDB-lite"/>
    </source>
</evidence>
<evidence type="ECO:0000256" key="9">
    <source>
        <dbReference type="ARBA" id="ARBA00023163"/>
    </source>
</evidence>
<protein>
    <submittedName>
        <fullName evidence="17">LIM/homeobox protein Awh</fullName>
    </submittedName>
</protein>
<keyword evidence="9" id="KW-0804">Transcription</keyword>
<evidence type="ECO:0000256" key="6">
    <source>
        <dbReference type="ARBA" id="ARBA00023038"/>
    </source>
</evidence>
<dbReference type="GO" id="GO:0005634">
    <property type="term" value="C:nucleus"/>
    <property type="evidence" value="ECO:0007669"/>
    <property type="project" value="UniProtKB-SubCell"/>
</dbReference>
<keyword evidence="7 11" id="KW-0238">DNA-binding</keyword>
<dbReference type="FunFam" id="2.10.110.10:FF:000023">
    <property type="entry name" value="LIM homeobox 6"/>
    <property type="match status" value="1"/>
</dbReference>
<gene>
    <name evidence="17" type="ORF">C7M84_022347</name>
</gene>
<evidence type="ECO:0000256" key="4">
    <source>
        <dbReference type="ARBA" id="ARBA00022833"/>
    </source>
</evidence>
<dbReference type="PANTHER" id="PTHR24208:SF127">
    <property type="entry name" value="LIM_HOMEOBOX PROTEIN AWH"/>
    <property type="match status" value="1"/>
</dbReference>
<dbReference type="Pfam" id="PF00412">
    <property type="entry name" value="LIM"/>
    <property type="match status" value="2"/>
</dbReference>
<feature type="region of interest" description="Disordered" evidence="14">
    <location>
        <begin position="14"/>
        <end position="44"/>
    </location>
</feature>
<dbReference type="EMBL" id="QCYY01000537">
    <property type="protein sequence ID" value="ROT84449.1"/>
    <property type="molecule type" value="Genomic_DNA"/>
</dbReference>
<keyword evidence="6 12" id="KW-0440">LIM domain</keyword>
<evidence type="ECO:0000256" key="7">
    <source>
        <dbReference type="ARBA" id="ARBA00023125"/>
    </source>
</evidence>
<dbReference type="InterPro" id="IPR001356">
    <property type="entry name" value="HD"/>
</dbReference>
<evidence type="ECO:0000259" key="16">
    <source>
        <dbReference type="PROSITE" id="PS50071"/>
    </source>
</evidence>
<dbReference type="Gene3D" id="1.10.10.60">
    <property type="entry name" value="Homeodomain-like"/>
    <property type="match status" value="1"/>
</dbReference>
<evidence type="ECO:0000256" key="13">
    <source>
        <dbReference type="RuleBase" id="RU000682"/>
    </source>
</evidence>
<dbReference type="STRING" id="6689.A0A423U6X5"/>
<keyword evidence="18" id="KW-1185">Reference proteome</keyword>
<keyword evidence="5" id="KW-0805">Transcription regulation</keyword>
<dbReference type="Proteomes" id="UP000283509">
    <property type="component" value="Unassembled WGS sequence"/>
</dbReference>
<feature type="DNA-binding region" description="Homeobox" evidence="11">
    <location>
        <begin position="221"/>
        <end position="280"/>
    </location>
</feature>
<dbReference type="Gene3D" id="2.10.110.10">
    <property type="entry name" value="Cysteine Rich Protein"/>
    <property type="match status" value="2"/>
</dbReference>
<dbReference type="CDD" id="cd09379">
    <property type="entry name" value="LIM2_AWH"/>
    <property type="match status" value="1"/>
</dbReference>
<dbReference type="InterPro" id="IPR050453">
    <property type="entry name" value="LIM_Homeobox_TF"/>
</dbReference>
<feature type="domain" description="LIM zinc-binding" evidence="15">
    <location>
        <begin position="143"/>
        <end position="205"/>
    </location>
</feature>
<dbReference type="Pfam" id="PF00046">
    <property type="entry name" value="Homeodomain"/>
    <property type="match status" value="1"/>
</dbReference>
<sequence length="316" mass="35201">MIVDAVRVACGSDGVMVEDEDPLRPPPFSPPLDSGHNPSEANPAAGEARLHAELQSTLIEQQDQQQRCAEKGVVSEVKGSGEVCQGCHDVIADRFLLRVNSRSWHQTCLRCCVCQLALDRQPSCFIREHNVYCKSDYTRNFGARCAKCCRSIGAADWVRRARDRVYHLACFACDACKRQLSTGEEFALHDNRVLCKQHYLESIEGGASSNDESDGSGKTKSKRVRTTFTDEQLQVLQANFHIDSNPDGQDLERIAQITGLSKRVTQVWFQNNRARQKKYITQGKRHHAAPQTPVGADVALTPPCDIFSMVLASLKR</sequence>
<dbReference type="SMART" id="SM00132">
    <property type="entry name" value="LIM"/>
    <property type="match status" value="2"/>
</dbReference>
<organism evidence="17 18">
    <name type="scientific">Penaeus vannamei</name>
    <name type="common">Whiteleg shrimp</name>
    <name type="synonym">Litopenaeus vannamei</name>
    <dbReference type="NCBI Taxonomy" id="6689"/>
    <lineage>
        <taxon>Eukaryota</taxon>
        <taxon>Metazoa</taxon>
        <taxon>Ecdysozoa</taxon>
        <taxon>Arthropoda</taxon>
        <taxon>Crustacea</taxon>
        <taxon>Multicrustacea</taxon>
        <taxon>Malacostraca</taxon>
        <taxon>Eumalacostraca</taxon>
        <taxon>Eucarida</taxon>
        <taxon>Decapoda</taxon>
        <taxon>Dendrobranchiata</taxon>
        <taxon>Penaeoidea</taxon>
        <taxon>Penaeidae</taxon>
        <taxon>Penaeus</taxon>
    </lineage>
</organism>
<evidence type="ECO:0000256" key="8">
    <source>
        <dbReference type="ARBA" id="ARBA00023155"/>
    </source>
</evidence>
<dbReference type="AlphaFoldDB" id="A0A423U6X5"/>
<evidence type="ECO:0000313" key="17">
    <source>
        <dbReference type="EMBL" id="ROT84449.1"/>
    </source>
</evidence>